<keyword evidence="1" id="KW-0472">Membrane</keyword>
<keyword evidence="3" id="KW-1185">Reference proteome</keyword>
<organism evidence="2 3">
    <name type="scientific">Panicum virgatum</name>
    <name type="common">Blackwell switchgrass</name>
    <dbReference type="NCBI Taxonomy" id="38727"/>
    <lineage>
        <taxon>Eukaryota</taxon>
        <taxon>Viridiplantae</taxon>
        <taxon>Streptophyta</taxon>
        <taxon>Embryophyta</taxon>
        <taxon>Tracheophyta</taxon>
        <taxon>Spermatophyta</taxon>
        <taxon>Magnoliopsida</taxon>
        <taxon>Liliopsida</taxon>
        <taxon>Poales</taxon>
        <taxon>Poaceae</taxon>
        <taxon>PACMAD clade</taxon>
        <taxon>Panicoideae</taxon>
        <taxon>Panicodae</taxon>
        <taxon>Paniceae</taxon>
        <taxon>Panicinae</taxon>
        <taxon>Panicum</taxon>
        <taxon>Panicum sect. Hiantes</taxon>
    </lineage>
</organism>
<proteinExistence type="predicted"/>
<keyword evidence="1" id="KW-0812">Transmembrane</keyword>
<reference evidence="2" key="1">
    <citation type="submission" date="2020-05" db="EMBL/GenBank/DDBJ databases">
        <title>WGS assembly of Panicum virgatum.</title>
        <authorList>
            <person name="Lovell J.T."/>
            <person name="Jenkins J."/>
            <person name="Shu S."/>
            <person name="Juenger T.E."/>
            <person name="Schmutz J."/>
        </authorList>
    </citation>
    <scope>NUCLEOTIDE SEQUENCE</scope>
    <source>
        <strain evidence="2">AP13</strain>
    </source>
</reference>
<dbReference type="EMBL" id="CM029048">
    <property type="protein sequence ID" value="KAG2579763.1"/>
    <property type="molecule type" value="Genomic_DNA"/>
</dbReference>
<dbReference type="Proteomes" id="UP000823388">
    <property type="component" value="Chromosome 6N"/>
</dbReference>
<accession>A0A8T0R459</accession>
<evidence type="ECO:0000313" key="2">
    <source>
        <dbReference type="EMBL" id="KAG2579763.1"/>
    </source>
</evidence>
<keyword evidence="1" id="KW-1133">Transmembrane helix</keyword>
<evidence type="ECO:0000313" key="3">
    <source>
        <dbReference type="Proteomes" id="UP000823388"/>
    </source>
</evidence>
<name>A0A8T0R459_PANVG</name>
<sequence length="132" mass="13810">MERVLDPPAPTGFLHPSLSLGARTCCLLEHGASFHQCSVEGCGPPVSHGSRSGCCPRGAFSFEVPSAQAHGHGGGGRLLAPASFGVFVAHATILQVMMCLHFPAFVLALLCSLVWRNKLNGLFISDASTNPL</sequence>
<feature type="transmembrane region" description="Helical" evidence="1">
    <location>
        <begin position="87"/>
        <end position="115"/>
    </location>
</feature>
<gene>
    <name evidence="2" type="ORF">PVAP13_6NG267593</name>
</gene>
<protein>
    <submittedName>
        <fullName evidence="2">Uncharacterized protein</fullName>
    </submittedName>
</protein>
<evidence type="ECO:0000256" key="1">
    <source>
        <dbReference type="SAM" id="Phobius"/>
    </source>
</evidence>
<dbReference type="AlphaFoldDB" id="A0A8T0R459"/>
<comment type="caution">
    <text evidence="2">The sequence shown here is derived from an EMBL/GenBank/DDBJ whole genome shotgun (WGS) entry which is preliminary data.</text>
</comment>